<comment type="catalytic activity">
    <reaction evidence="1">
        <text>Hydrolysis of terminal, non-reducing (1-&gt;4)-linked alpha-D-glucose residues with release of alpha-D-glucose.</text>
        <dbReference type="EC" id="3.2.1.20"/>
    </reaction>
</comment>
<comment type="similarity">
    <text evidence="2">Belongs to the glycosyl hydrolase 13 family.</text>
</comment>
<dbReference type="GO" id="GO:0005975">
    <property type="term" value="P:carbohydrate metabolic process"/>
    <property type="evidence" value="ECO:0007669"/>
    <property type="project" value="InterPro"/>
</dbReference>
<dbReference type="VEuPathDB" id="VectorBase:PPAI010760"/>
<reference evidence="9" key="1">
    <citation type="submission" date="2022-08" db="UniProtKB">
        <authorList>
            <consortium name="EnsemblMetazoa"/>
        </authorList>
    </citation>
    <scope>IDENTIFICATION</scope>
    <source>
        <strain evidence="9">Israel</strain>
    </source>
</reference>
<dbReference type="VEuPathDB" id="VectorBase:PPAPM1_008688"/>
<dbReference type="SMART" id="SM00642">
    <property type="entry name" value="Aamy"/>
    <property type="match status" value="4"/>
</dbReference>
<evidence type="ECO:0000256" key="1">
    <source>
        <dbReference type="ARBA" id="ARBA00001657"/>
    </source>
</evidence>
<dbReference type="VEuPathDB" id="VectorBase:PPAPM1_007974"/>
<evidence type="ECO:0000256" key="7">
    <source>
        <dbReference type="ARBA" id="ARBA00023295"/>
    </source>
</evidence>
<evidence type="ECO:0000256" key="5">
    <source>
        <dbReference type="ARBA" id="ARBA00022801"/>
    </source>
</evidence>
<sequence>MRIFSVTVLCLCYSEILGDLDWWKTANIYQIYPRSFKDSNGDGIGDLNGITERLPYLKDLGIHAVWLSPIFKSPMKDFGYDISDFYDIQPEYGTIQDFEHLLKVAHDLNIRVLLDFVPNHSSDENEWFVKSANRDPDFEDFYVWHPGKEDPSDATKKLPPSNWLSVFRGSAWRLHEGRGEYYLHQFVYQQPDLNYRNPKVVDQMKDVLRFWLSKGVDGFRIDAVPHLYEIAPENGQYPDEPKSGNSDDPDNSAYLDHIYTQNQPETVQMVYQWREVLDEFTNRDQNTRLMLTEAYSDIDILMTYYGDGVKNGSHVPFNFFLITQLNNDSNAIDFHKTIRLWLDKLPQDCIANWVIGNHDQRRVASRFGTYRIDVINMILNTLPGVSITYNVNHFVIRSNVHHCDEGILTRKTSSDRQYILPVSPGFNVSLLKSGCSPQLKKLPCNKMRIFSVTILCLCYSGILGDLDWWKTANVYQIYPRSFKDSNGDGIGDLNGITERLPYLKDLGIHAAWLSPIFKSPMVDFGYDISDFRDIQPEYGTLQDFDRLLKIAHDLNIKILLDLVPNHSSDQHEWFVKSANRDPDFVDYYVWHPGKDDPNDPTKKLPPSNWLSDFRGSAWKWHEERGEYYLHQFAYQQPDLNYRNAKVVDEMKDIIRFWLNRGVDGFRIDAVLCLFEAEPVDGVYPDEPKSGNTDDPDNPKYLTHIYTQNQPETVEMVYQWREVFEEFTNADQNTRLMLTEAYSDIDILMTYYGDGVRKGSHVPFNFFLLTHIKNDSNAIDFRKAIQIWLDKLPEDCVANWVLGNHDQRRVASRFGTHRIDIINMILNTLPGISITYNIYDKFSRDPARTPFQWDDSTSAGFSTNTKTWLPVSPLYKEVNVKVERSSRRSHYKVYRKLLQLRRTPTLQKGNVETRTHGQNVLSITRSHPGEDTFITVVNIGPDHEMIDLRELFSGRLTFHIVSFAYQQPDLNYRNPKVVAQMKDVLRFWLNKGVDGFRIDAVWTVFEIAPDSDGNFPDEPLSGNSNDPDDHGYLNHIYTQNQPETVDMVYQWRELLEEFTSKDQNTRLMLTEAYADVDIVMTYYGDGVRKGSHVPFNFNMITDLHNASNAVDFHRLIRVWLDKLPKDCVANWVIGNHDQKRVGSRFGTHRIDVINMMLNTLPGISITYNTVDPAACNSNPQIYEGLSRDPARTPFQWDDSTSAGFSTNPKTWLPVSPLYKEVNVKVERSSPRSHYKIYRKLLQLRRTPTLQKGNVETRTHGENVLSITRSLPGEDTYITVVNIGPDREVVDLRIHAVWLSPIFKSPMKDFGYDISDFYDIQPEYGTLQDFDRLIRIAHDLNLKILLDFVPNHSSNENEWFEKSANRDPDFEDFYVWHPGKDDPSDPIKKLPPSNWRSVFRGSAWTYHNKRGEYYLHQFAHFQPDLNYRNPKVVDTMKGVLRYWLDKGVDGFRVDAVPNLFEILPQNGHYPDEPLSSLTEDEDSFDYLQHIYTMDQPETVEMLYQWREVLDVYTARDGNMRTMLSESDSEISILMTYYGDGIRNGSHVPFNFKLLFNLNKNSNAIDFRNTIHIWLDNLPEGCVANWVIGNHDRNRVASRFGSFRIDLINIIINTLPGISITYYGEEIGMMDVFVTWEDSVDPAACNSDPDHYLEFSRDPARTPFQWDDSTSSGFSTNPKTWLPVSPLYKEVNVKVERSSPRSHYKVYRKLLQLRRTPTLQKGNVETRTHGQNVLSITRSHPGEDTFITVVNIGPDHEMVDLRELFSGRLIFYIVCVSSTRREGDVVRAPILNLDPFEAIILKGAIQY</sequence>
<feature type="domain" description="Glycosyl hydrolase family 13 catalytic" evidence="8">
    <location>
        <begin position="893"/>
        <end position="1190"/>
    </location>
</feature>
<evidence type="ECO:0000313" key="9">
    <source>
        <dbReference type="EnsemblMetazoa" id="PPAI010760-PA"/>
    </source>
</evidence>
<dbReference type="Pfam" id="PF00128">
    <property type="entry name" value="Alpha-amylase"/>
    <property type="match status" value="4"/>
</dbReference>
<keyword evidence="4" id="KW-0732">Signal</keyword>
<evidence type="ECO:0000256" key="6">
    <source>
        <dbReference type="ARBA" id="ARBA00023180"/>
    </source>
</evidence>
<feature type="domain" description="Glycosyl hydrolase family 13 catalytic" evidence="8">
    <location>
        <begin position="30"/>
        <end position="416"/>
    </location>
</feature>
<accession>A0A1B0DQG9</accession>
<organism evidence="9 10">
    <name type="scientific">Phlebotomus papatasi</name>
    <name type="common">Sandfly</name>
    <dbReference type="NCBI Taxonomy" id="29031"/>
    <lineage>
        <taxon>Eukaryota</taxon>
        <taxon>Metazoa</taxon>
        <taxon>Ecdysozoa</taxon>
        <taxon>Arthropoda</taxon>
        <taxon>Hexapoda</taxon>
        <taxon>Insecta</taxon>
        <taxon>Pterygota</taxon>
        <taxon>Neoptera</taxon>
        <taxon>Endopterygota</taxon>
        <taxon>Diptera</taxon>
        <taxon>Nematocera</taxon>
        <taxon>Psychodoidea</taxon>
        <taxon>Psychodidae</taxon>
        <taxon>Phlebotomus</taxon>
        <taxon>Phlebotomus</taxon>
    </lineage>
</organism>
<dbReference type="Proteomes" id="UP000092462">
    <property type="component" value="Unassembled WGS sequence"/>
</dbReference>
<keyword evidence="10" id="KW-1185">Reference proteome</keyword>
<evidence type="ECO:0000256" key="3">
    <source>
        <dbReference type="ARBA" id="ARBA00012741"/>
    </source>
</evidence>
<feature type="domain" description="Glycosyl hydrolase family 13 catalytic" evidence="8">
    <location>
        <begin position="1273"/>
        <end position="1658"/>
    </location>
</feature>
<dbReference type="EC" id="3.2.1.20" evidence="3"/>
<dbReference type="Gene3D" id="3.90.400.10">
    <property type="entry name" value="Oligo-1,6-glucosidase, Domain 2"/>
    <property type="match status" value="3"/>
</dbReference>
<dbReference type="GO" id="GO:0004558">
    <property type="term" value="F:alpha-1,4-glucosidase activity"/>
    <property type="evidence" value="ECO:0007669"/>
    <property type="project" value="UniProtKB-EC"/>
</dbReference>
<keyword evidence="6" id="KW-0325">Glycoprotein</keyword>
<evidence type="ECO:0000259" key="8">
    <source>
        <dbReference type="SMART" id="SM00642"/>
    </source>
</evidence>
<keyword evidence="7" id="KW-0326">Glycosidase</keyword>
<keyword evidence="5" id="KW-0378">Hydrolase</keyword>
<proteinExistence type="inferred from homology"/>
<dbReference type="VEuPathDB" id="VectorBase:PPAPM1_011694"/>
<name>A0A1B0DQG9_PHLPP</name>
<dbReference type="EMBL" id="AJVK01019118">
    <property type="status" value="NOT_ANNOTATED_CDS"/>
    <property type="molecule type" value="Genomic_DNA"/>
</dbReference>
<dbReference type="CDD" id="cd11328">
    <property type="entry name" value="AmyAc_maltase"/>
    <property type="match status" value="2"/>
</dbReference>
<evidence type="ECO:0000313" key="10">
    <source>
        <dbReference type="Proteomes" id="UP000092462"/>
    </source>
</evidence>
<dbReference type="Gene3D" id="3.20.20.80">
    <property type="entry name" value="Glycosidases"/>
    <property type="match status" value="4"/>
</dbReference>
<dbReference type="InterPro" id="IPR017853">
    <property type="entry name" value="GH"/>
</dbReference>
<dbReference type="PANTHER" id="PTHR10357:SF234">
    <property type="entry name" value="MALTASE A2-RELATED"/>
    <property type="match status" value="1"/>
</dbReference>
<evidence type="ECO:0000256" key="4">
    <source>
        <dbReference type="ARBA" id="ARBA00022729"/>
    </source>
</evidence>
<feature type="domain" description="Glycosyl hydrolase family 13 catalytic" evidence="8">
    <location>
        <begin position="476"/>
        <end position="871"/>
    </location>
</feature>
<dbReference type="PANTHER" id="PTHR10357">
    <property type="entry name" value="ALPHA-AMYLASE FAMILY MEMBER"/>
    <property type="match status" value="1"/>
</dbReference>
<dbReference type="EnsemblMetazoa" id="PPAI010760-RA">
    <property type="protein sequence ID" value="PPAI010760-PA"/>
    <property type="gene ID" value="PPAI010760"/>
</dbReference>
<dbReference type="InterPro" id="IPR006047">
    <property type="entry name" value="GH13_cat_dom"/>
</dbReference>
<dbReference type="FunFam" id="3.90.400.10:FF:000001">
    <property type="entry name" value="Maltase A3, isoform A"/>
    <property type="match status" value="3"/>
</dbReference>
<evidence type="ECO:0000256" key="2">
    <source>
        <dbReference type="ARBA" id="ARBA00008061"/>
    </source>
</evidence>
<dbReference type="InterPro" id="IPR045857">
    <property type="entry name" value="O16G_dom_2"/>
</dbReference>
<protein>
    <recommendedName>
        <fullName evidence="3">alpha-glucosidase</fullName>
        <ecNumber evidence="3">3.2.1.20</ecNumber>
    </recommendedName>
</protein>
<dbReference type="SUPFAM" id="SSF51445">
    <property type="entry name" value="(Trans)glycosidases"/>
    <property type="match status" value="4"/>
</dbReference>